<name>A0ABR7DXH5_9BACT</name>
<comment type="caution">
    <text evidence="1">The sequence shown here is derived from an EMBL/GenBank/DDBJ whole genome shotgun (WGS) entry which is preliminary data.</text>
</comment>
<accession>A0ABR7DXH5</accession>
<protein>
    <submittedName>
        <fullName evidence="1">Acyl carrier protein</fullName>
    </submittedName>
</protein>
<dbReference type="InterPro" id="IPR036736">
    <property type="entry name" value="ACP-like_sf"/>
</dbReference>
<dbReference type="Gene3D" id="1.10.1200.10">
    <property type="entry name" value="ACP-like"/>
    <property type="match status" value="1"/>
</dbReference>
<keyword evidence="2" id="KW-1185">Reference proteome</keyword>
<evidence type="ECO:0000313" key="2">
    <source>
        <dbReference type="Proteomes" id="UP000644010"/>
    </source>
</evidence>
<dbReference type="Proteomes" id="UP000644010">
    <property type="component" value="Unassembled WGS sequence"/>
</dbReference>
<organism evidence="1 2">
    <name type="scientific">Parabacteroides segnis</name>
    <dbReference type="NCBI Taxonomy" id="2763058"/>
    <lineage>
        <taxon>Bacteria</taxon>
        <taxon>Pseudomonadati</taxon>
        <taxon>Bacteroidota</taxon>
        <taxon>Bacteroidia</taxon>
        <taxon>Bacteroidales</taxon>
        <taxon>Tannerellaceae</taxon>
        <taxon>Parabacteroides</taxon>
    </lineage>
</organism>
<evidence type="ECO:0000313" key="1">
    <source>
        <dbReference type="EMBL" id="MBC5641841.1"/>
    </source>
</evidence>
<dbReference type="EMBL" id="JACOOI010000002">
    <property type="protein sequence ID" value="MBC5641841.1"/>
    <property type="molecule type" value="Genomic_DNA"/>
</dbReference>
<gene>
    <name evidence="1" type="ORF">H8S77_02900</name>
</gene>
<sequence length="92" mass="10293">MKQQELNVKVKEIIIETLNLNMEVKDILDETPLFGTSYKPGLFDNSLCVLEVTSALVGEFDIEPSCFDNKSFETVGSLADSVYNAVENKDKE</sequence>
<dbReference type="RefSeq" id="WP_186958224.1">
    <property type="nucleotide sequence ID" value="NZ_JACOOI010000002.1"/>
</dbReference>
<proteinExistence type="predicted"/>
<dbReference type="SUPFAM" id="SSF47336">
    <property type="entry name" value="ACP-like"/>
    <property type="match status" value="1"/>
</dbReference>
<reference evidence="1 2" key="1">
    <citation type="submission" date="2020-08" db="EMBL/GenBank/DDBJ databases">
        <title>Genome public.</title>
        <authorList>
            <person name="Liu C."/>
            <person name="Sun Q."/>
        </authorList>
    </citation>
    <scope>NUCLEOTIDE SEQUENCE [LARGE SCALE GENOMIC DNA]</scope>
    <source>
        <strain evidence="1 2">BX2</strain>
    </source>
</reference>